<evidence type="ECO:0000313" key="2">
    <source>
        <dbReference type="Proteomes" id="UP000826462"/>
    </source>
</evidence>
<evidence type="ECO:0000313" key="1">
    <source>
        <dbReference type="EMBL" id="QYD68340.1"/>
    </source>
</evidence>
<dbReference type="PANTHER" id="PTHR38588:SF1">
    <property type="entry name" value="BLL0334 PROTEIN"/>
    <property type="match status" value="1"/>
</dbReference>
<sequence length="151" mass="16022">MDFKGSETIKAPRSLVWKCLNDPDVLKNCVPGCQSFTAEGEDTFLATVTLAVGPVKANFKGNLKLSDRVEPQGYRIVGQGEGGIAGFGKMNAEVALSDEGEDTVLSYVAYAEVGGKLAQIGTRLVSSVANKLAATFFQRFNENVSALAAQQ</sequence>
<dbReference type="PANTHER" id="PTHR38588">
    <property type="entry name" value="BLL0334 PROTEIN"/>
    <property type="match status" value="1"/>
</dbReference>
<dbReference type="Pfam" id="PF06240">
    <property type="entry name" value="COXG"/>
    <property type="match status" value="1"/>
</dbReference>
<gene>
    <name evidence="1" type="ORF">KZJ38_19105</name>
</gene>
<dbReference type="InterPro" id="IPR010419">
    <property type="entry name" value="CO_DH_gsu"/>
</dbReference>
<reference evidence="1 2" key="1">
    <citation type="submission" date="2021-07" db="EMBL/GenBank/DDBJ databases">
        <title>Paraburkholderia edwinii protects Aspergillus sp. from phenazines by acting as a toxin sponge.</title>
        <authorList>
            <person name="Dahlstrom K.M."/>
            <person name="Newman D.K."/>
        </authorList>
    </citation>
    <scope>NUCLEOTIDE SEQUENCE [LARGE SCALE GENOMIC DNA]</scope>
    <source>
        <strain evidence="1 2">Pe01</strain>
    </source>
</reference>
<dbReference type="RefSeq" id="WP_219797733.1">
    <property type="nucleotide sequence ID" value="NZ_CP080095.1"/>
</dbReference>
<name>A0ABX8UHA9_9BURK</name>
<protein>
    <submittedName>
        <fullName evidence="1">Carbon monoxide dehydrogenase subunit G</fullName>
    </submittedName>
</protein>
<proteinExistence type="predicted"/>
<dbReference type="Gene3D" id="3.30.530.20">
    <property type="match status" value="1"/>
</dbReference>
<dbReference type="Proteomes" id="UP000826462">
    <property type="component" value="Chromosome 1"/>
</dbReference>
<dbReference type="EMBL" id="CP080095">
    <property type="protein sequence ID" value="QYD68340.1"/>
    <property type="molecule type" value="Genomic_DNA"/>
</dbReference>
<dbReference type="InterPro" id="IPR023393">
    <property type="entry name" value="START-like_dom_sf"/>
</dbReference>
<accession>A0ABX8UHA9</accession>
<keyword evidence="2" id="KW-1185">Reference proteome</keyword>
<dbReference type="CDD" id="cd05018">
    <property type="entry name" value="CoxG"/>
    <property type="match status" value="1"/>
</dbReference>
<organism evidence="1 2">
    <name type="scientific">Paraburkholderia edwinii</name>
    <dbReference type="NCBI Taxonomy" id="2861782"/>
    <lineage>
        <taxon>Bacteria</taxon>
        <taxon>Pseudomonadati</taxon>
        <taxon>Pseudomonadota</taxon>
        <taxon>Betaproteobacteria</taxon>
        <taxon>Burkholderiales</taxon>
        <taxon>Burkholderiaceae</taxon>
        <taxon>Paraburkholderia</taxon>
    </lineage>
</organism>
<dbReference type="SUPFAM" id="SSF55961">
    <property type="entry name" value="Bet v1-like"/>
    <property type="match status" value="1"/>
</dbReference>